<dbReference type="AlphaFoldDB" id="A0A3B6VVM3"/>
<feature type="transmembrane region" description="Helical" evidence="1">
    <location>
        <begin position="561"/>
        <end position="576"/>
    </location>
</feature>
<keyword evidence="3" id="KW-1185">Reference proteome</keyword>
<dbReference type="Proteomes" id="UP000092328">
    <property type="component" value="Chromosome"/>
</dbReference>
<evidence type="ECO:0000256" key="1">
    <source>
        <dbReference type="SAM" id="Phobius"/>
    </source>
</evidence>
<evidence type="ECO:0000313" key="2">
    <source>
        <dbReference type="EMBL" id="ANN63729.1"/>
    </source>
</evidence>
<feature type="transmembrane region" description="Helical" evidence="1">
    <location>
        <begin position="7"/>
        <end position="28"/>
    </location>
</feature>
<feature type="transmembrane region" description="Helical" evidence="1">
    <location>
        <begin position="201"/>
        <end position="220"/>
    </location>
</feature>
<dbReference type="RefSeq" id="WP_020064986.1">
    <property type="nucleotide sequence ID" value="NZ_CP015910.2"/>
</dbReference>
<protein>
    <submittedName>
        <fullName evidence="2">Uncharacterized protein</fullName>
    </submittedName>
</protein>
<reference evidence="3" key="1">
    <citation type="journal article" date="2016" name="Genome Announc.">
        <title>Complete Genome Sequence of Brachyspira hyodysenteriae Type Strain B78 (ATCC 27164).</title>
        <authorList>
            <person name="Mirajkar N.S."/>
            <person name="Johnson T.J."/>
            <person name="Gebhart C.J."/>
        </authorList>
    </citation>
    <scope>NUCLEOTIDE SEQUENCE [LARGE SCALE GENOMIC DNA]</scope>
    <source>
        <strain evidence="3">B78</strain>
    </source>
</reference>
<feature type="transmembrane region" description="Helical" evidence="1">
    <location>
        <begin position="660"/>
        <end position="679"/>
    </location>
</feature>
<dbReference type="KEGG" id="bhd:BHYOB78_07585"/>
<feature type="transmembrane region" description="Helical" evidence="1">
    <location>
        <begin position="615"/>
        <end position="648"/>
    </location>
</feature>
<feature type="transmembrane region" description="Helical" evidence="1">
    <location>
        <begin position="761"/>
        <end position="782"/>
    </location>
</feature>
<feature type="transmembrane region" description="Helical" evidence="1">
    <location>
        <begin position="534"/>
        <end position="555"/>
    </location>
</feature>
<feature type="transmembrane region" description="Helical" evidence="1">
    <location>
        <begin position="735"/>
        <end position="755"/>
    </location>
</feature>
<feature type="transmembrane region" description="Helical" evidence="1">
    <location>
        <begin position="588"/>
        <end position="609"/>
    </location>
</feature>
<feature type="transmembrane region" description="Helical" evidence="1">
    <location>
        <begin position="155"/>
        <end position="173"/>
    </location>
</feature>
<evidence type="ECO:0000313" key="3">
    <source>
        <dbReference type="Proteomes" id="UP000092328"/>
    </source>
</evidence>
<keyword evidence="1" id="KW-0812">Transmembrane</keyword>
<keyword evidence="1" id="KW-1133">Transmembrane helix</keyword>
<gene>
    <name evidence="2" type="ORF">BHYOB78_07585</name>
</gene>
<dbReference type="EMBL" id="CP015910">
    <property type="protein sequence ID" value="ANN63729.1"/>
    <property type="molecule type" value="Genomic_DNA"/>
</dbReference>
<reference evidence="3" key="2">
    <citation type="journal article" date="2017" name="Genome Announc.">
        <title>Correction for Mirajkar et al., Complete Genome Sequence of Brachyspira hyodysenteriae Type Strain B78 (ATCC 27164).</title>
        <authorList>
            <person name="Mirajkar N.S."/>
            <person name="Johnson T.J."/>
            <person name="Gebhart C.J."/>
        </authorList>
    </citation>
    <scope>NUCLEOTIDE SEQUENCE [LARGE SCALE GENOMIC DNA]</scope>
    <source>
        <strain evidence="3">B78</strain>
    </source>
</reference>
<sequence length="882" mass="104291">MKIKKLFLKIYLFIIILSILSLIIFYLLGNKNRIGYLGDFEYNIDNTLRINGLLNIKDNFIVDGKLDYKSINNFIFTNDSITNYSYSFRIKYYDKVFRNNDIYNVYIDINKIIKDNNFIEEIEMRKNGGPYGDLISSKAFNNEENIDNVYYTLRIKTNLLLLFVFLLFLYLIFQERFRKSLLYIINIIISFFINHKKYIIILYSSLTVVFILFVIITSSIKHKSKLTDIELINKSNVGYIYKAKIKKFSNLFHINTAALNNTNIIKYYGYSLEITNKPESHYVQNTNIYYTDNNSFIIYNEADNNIYYYNIEFPNFSIGDKYKITILAKQIPESSIIKWSLNGNNLFRNTIKENSSNDYIVLTDTREINYNTDNSYSLRFIMPKGITEIKSILLENLNNNLNLENDYIVFTSNNSLEDSSLEISYNLNPDKKLITIAVISIFIILLLVNINASLYVIFASSILIYLIYLIVGSVNIVVADEWELVNYYDIIKNSNKNIFELLSFLFNQHNEHRIFFSRIISLPILELTKWNTTVITYISFIIYIVGCFFIIKYFYKKDNRYISILMSFLFVILFSLRQRENTIWSFQIAWYIIFTATVLSFYFYYLYTINNKKVYIIFTIIFGIIASFSSAQGLIIWMSFLILLVLFFLSKEISNINKKSLIMILLFGISCFILYFYGYHKPSNEEFSFSSQITNTFFIAISSSIYKNLFLGIVLFLLSIFITIYLIINKKIVDNIFPLLLLIFSYGFILSITISRSSYGVASRYVTFTNLLPIALFILYFNNFTNIFYKYKNFIFVISVIIFMNNSIPALNSLYNEYRVRKILQYRLVNYKNFQNRDYLSGIYPWGTLNDLKNRFSVLEKYNFNVFYSKYDYLKDNNEKGE</sequence>
<feature type="transmembrane region" description="Helical" evidence="1">
    <location>
        <begin position="794"/>
        <end position="815"/>
    </location>
</feature>
<proteinExistence type="predicted"/>
<name>A0A3B6VVM3_BRAHO</name>
<organism evidence="2 3">
    <name type="scientific">Brachyspira hyodysenteriae ATCC 27164</name>
    <dbReference type="NCBI Taxonomy" id="1266923"/>
    <lineage>
        <taxon>Bacteria</taxon>
        <taxon>Pseudomonadati</taxon>
        <taxon>Spirochaetota</taxon>
        <taxon>Spirochaetia</taxon>
        <taxon>Brachyspirales</taxon>
        <taxon>Brachyspiraceae</taxon>
        <taxon>Brachyspira</taxon>
    </lineage>
</organism>
<feature type="transmembrane region" description="Helical" evidence="1">
    <location>
        <begin position="433"/>
        <end position="450"/>
    </location>
</feature>
<feature type="transmembrane region" description="Helical" evidence="1">
    <location>
        <begin position="709"/>
        <end position="728"/>
    </location>
</feature>
<keyword evidence="1" id="KW-0472">Membrane</keyword>
<feature type="transmembrane region" description="Helical" evidence="1">
    <location>
        <begin position="456"/>
        <end position="478"/>
    </location>
</feature>
<accession>A0A3B6VVM3</accession>